<evidence type="ECO:0000313" key="5">
    <source>
        <dbReference type="EMBL" id="KIW95392.1"/>
    </source>
</evidence>
<gene>
    <name evidence="5" type="ORF">Z519_03976</name>
</gene>
<feature type="domain" description="DUF2427" evidence="3">
    <location>
        <begin position="56"/>
        <end position="150"/>
    </location>
</feature>
<evidence type="ECO:0000256" key="2">
    <source>
        <dbReference type="SAM" id="SignalP"/>
    </source>
</evidence>
<evidence type="ECO:0000259" key="4">
    <source>
        <dbReference type="Pfam" id="PF10355"/>
    </source>
</evidence>
<dbReference type="OrthoDB" id="4005299at2759"/>
<name>A0A0D2G9W6_CLAB1</name>
<dbReference type="HOGENOM" id="CLU_012543_1_0_1"/>
<feature type="transmembrane region" description="Helical" evidence="1">
    <location>
        <begin position="131"/>
        <end position="152"/>
    </location>
</feature>
<dbReference type="EMBL" id="KN846984">
    <property type="protein sequence ID" value="KIW95392.1"/>
    <property type="molecule type" value="Genomic_DNA"/>
</dbReference>
<dbReference type="Pfam" id="PF10355">
    <property type="entry name" value="Ytp1"/>
    <property type="match status" value="1"/>
</dbReference>
<keyword evidence="6" id="KW-1185">Reference proteome</keyword>
<keyword evidence="1" id="KW-0472">Membrane</keyword>
<accession>A0A0D2G9W6</accession>
<dbReference type="InterPro" id="IPR018825">
    <property type="entry name" value="DUF2427"/>
</dbReference>
<dbReference type="GeneID" id="27696904"/>
<feature type="transmembrane region" description="Helical" evidence="1">
    <location>
        <begin position="94"/>
        <end position="116"/>
    </location>
</feature>
<evidence type="ECO:0000313" key="6">
    <source>
        <dbReference type="Proteomes" id="UP000053789"/>
    </source>
</evidence>
<feature type="transmembrane region" description="Helical" evidence="1">
    <location>
        <begin position="264"/>
        <end position="282"/>
    </location>
</feature>
<feature type="transmembrane region" description="Helical" evidence="1">
    <location>
        <begin position="427"/>
        <end position="444"/>
    </location>
</feature>
<proteinExistence type="predicted"/>
<dbReference type="AlphaFoldDB" id="A0A0D2G9W6"/>
<feature type="domain" description="Protein YTP1-like C-terminal" evidence="4">
    <location>
        <begin position="268"/>
        <end position="547"/>
    </location>
</feature>
<dbReference type="PANTHER" id="PTHR31685">
    <property type="entry name" value="INTEGRAL MEMBRANE PROTEIN (AFU_ORTHOLOGUE AFUA_6G12730)-RELATED"/>
    <property type="match status" value="1"/>
</dbReference>
<organism evidence="5 6">
    <name type="scientific">Cladophialophora bantiana (strain ATCC 10958 / CBS 173.52 / CDC B-1940 / NIH 8579)</name>
    <name type="common">Xylohypha bantiana</name>
    <dbReference type="NCBI Taxonomy" id="1442370"/>
    <lineage>
        <taxon>Eukaryota</taxon>
        <taxon>Fungi</taxon>
        <taxon>Dikarya</taxon>
        <taxon>Ascomycota</taxon>
        <taxon>Pezizomycotina</taxon>
        <taxon>Eurotiomycetes</taxon>
        <taxon>Chaetothyriomycetidae</taxon>
        <taxon>Chaetothyriales</taxon>
        <taxon>Herpotrichiellaceae</taxon>
        <taxon>Cladophialophora</taxon>
    </lineage>
</organism>
<reference evidence="5" key="1">
    <citation type="submission" date="2015-01" db="EMBL/GenBank/DDBJ databases">
        <title>The Genome Sequence of Cladophialophora bantiana CBS 173.52.</title>
        <authorList>
            <consortium name="The Broad Institute Genomics Platform"/>
            <person name="Cuomo C."/>
            <person name="de Hoog S."/>
            <person name="Gorbushina A."/>
            <person name="Stielow B."/>
            <person name="Teixiera M."/>
            <person name="Abouelleil A."/>
            <person name="Chapman S.B."/>
            <person name="Priest M."/>
            <person name="Young S.K."/>
            <person name="Wortman J."/>
            <person name="Nusbaum C."/>
            <person name="Birren B."/>
        </authorList>
    </citation>
    <scope>NUCLEOTIDE SEQUENCE [LARGE SCALE GENOMIC DNA]</scope>
    <source>
        <strain evidence="5">CBS 173.52</strain>
    </source>
</reference>
<evidence type="ECO:0000256" key="1">
    <source>
        <dbReference type="SAM" id="Phobius"/>
    </source>
</evidence>
<protein>
    <recommendedName>
        <fullName evidence="7">Protein YTP1-like C-terminal domain-containing protein</fullName>
    </recommendedName>
</protein>
<feature type="transmembrane region" description="Helical" evidence="1">
    <location>
        <begin position="456"/>
        <end position="477"/>
    </location>
</feature>
<feature type="transmembrane region" description="Helical" evidence="1">
    <location>
        <begin position="520"/>
        <end position="546"/>
    </location>
</feature>
<keyword evidence="1" id="KW-0812">Transmembrane</keyword>
<feature type="signal peptide" evidence="2">
    <location>
        <begin position="1"/>
        <end position="20"/>
    </location>
</feature>
<feature type="transmembrane region" description="Helical" evidence="1">
    <location>
        <begin position="489"/>
        <end position="508"/>
    </location>
</feature>
<feature type="transmembrane region" description="Helical" evidence="1">
    <location>
        <begin position="66"/>
        <end position="87"/>
    </location>
</feature>
<dbReference type="Pfam" id="PF10348">
    <property type="entry name" value="DUF2427"/>
    <property type="match status" value="1"/>
</dbReference>
<evidence type="ECO:0000259" key="3">
    <source>
        <dbReference type="Pfam" id="PF10348"/>
    </source>
</evidence>
<sequence length="557" mass="61420">MHNRYVLGVILLEVASLVAAHEVDEAHEAGIAGAEIPGSAASNNATRSDLYSISSYAAMSEQSSVVIAHIVLMFAAWFFVLPISVMFSIARSRLGIFTQSIFIPLNSLGVLLGIMYNDKTPDLYQNNVHHTIGWIATWVATVHAVLGLVFFYTGQHHSMSLIAAGRAAFFPLVRDSRQASGAPRPCSGRHGSAIALHRLSEDSQKSDFEDIDDDEQSAVRMPCRPNRLGLSFLNRFLGTRLSDDVLPRLMGILKALYDIVDQTILVLGFLALVTGGATYTGIFRGNHIFNGLAHFIKGGIFFWYGLLTLGRWMGCFAEYGWARNMRSLTSSAPSAEFVECFCIFLYGLSNMFLEHLAAWGGAWTAQDLEHVSISMMFFADGLCGLLVDSKKIRKWLDTTIVESARIHDNAPGLPRPSKVCNYSTNPMPALIILLLGLMMSSHHQSSVVSTTVHKQWGMLLVGFSVMRMPTYIVMCISPPDSVYASRPPSELVASFCLISGGIVFMASTKDIVHWMEEENLMGMFIFTVAMGLSAFIMAYEILVLSLKGWAARRELRK</sequence>
<dbReference type="InterPro" id="IPR018827">
    <property type="entry name" value="YTP1_C"/>
</dbReference>
<dbReference type="Proteomes" id="UP000053789">
    <property type="component" value="Unassembled WGS sequence"/>
</dbReference>
<dbReference type="RefSeq" id="XP_016622061.1">
    <property type="nucleotide sequence ID" value="XM_016761723.1"/>
</dbReference>
<feature type="chain" id="PRO_5002242330" description="Protein YTP1-like C-terminal domain-containing protein" evidence="2">
    <location>
        <begin position="21"/>
        <end position="557"/>
    </location>
</feature>
<evidence type="ECO:0008006" key="7">
    <source>
        <dbReference type="Google" id="ProtNLM"/>
    </source>
</evidence>
<keyword evidence="1" id="KW-1133">Transmembrane helix</keyword>
<keyword evidence="2" id="KW-0732">Signal</keyword>
<dbReference type="VEuPathDB" id="FungiDB:Z519_03976"/>
<dbReference type="PANTHER" id="PTHR31685:SF3">
    <property type="entry name" value="INTEGRAL MEMBRANE PROTEIN (AFU_ORTHOLOGUE AFUA_6G12730)"/>
    <property type="match status" value="1"/>
</dbReference>